<feature type="region of interest" description="Disordered" evidence="2">
    <location>
        <begin position="1808"/>
        <end position="1852"/>
    </location>
</feature>
<dbReference type="Proteomes" id="UP000046393">
    <property type="component" value="Unplaced"/>
</dbReference>
<keyword evidence="1" id="KW-0175">Coiled coil</keyword>
<protein>
    <submittedName>
        <fullName evidence="4">Girdin</fullName>
    </submittedName>
</protein>
<feature type="compositionally biased region" description="Basic and acidic residues" evidence="2">
    <location>
        <begin position="2154"/>
        <end position="2163"/>
    </location>
</feature>
<dbReference type="GO" id="GO:0017056">
    <property type="term" value="F:structural constituent of nuclear pore"/>
    <property type="evidence" value="ECO:0007669"/>
    <property type="project" value="TreeGrafter"/>
</dbReference>
<feature type="compositionally biased region" description="Polar residues" evidence="2">
    <location>
        <begin position="1841"/>
        <end position="1852"/>
    </location>
</feature>
<reference evidence="4" key="1">
    <citation type="submission" date="2016-04" db="UniProtKB">
        <authorList>
            <consortium name="WormBaseParasite"/>
        </authorList>
    </citation>
    <scope>IDENTIFICATION</scope>
</reference>
<feature type="coiled-coil region" evidence="1">
    <location>
        <begin position="1453"/>
        <end position="1554"/>
    </location>
</feature>
<feature type="compositionally biased region" description="Acidic residues" evidence="2">
    <location>
        <begin position="1870"/>
        <end position="1881"/>
    </location>
</feature>
<sequence>MENEADDIGDNIVKSSEVKASTSMGTEELRFSDMDTAEENEFLGEKTKSTTAEEGCSHYESDQRDRNSNEGNVEDIDLTLRQQNVLIAQEKENLENKITQLRELVDVQQKELDLLQKEKVQQLGVLRETEAERDKYKIAKTESEGKSELLVRQKGEFEVRIKNLTCEKDQLSAEVGVLKSELKELVEKNAVLEAGMDEIQKNKRLYKLEKGHWERDRELYLHNKKWLLKEIRDRDSKLSILKLESIKSDGELQAQRASLSEYCESLKNELVGIKKQFIEKDTEIATLNQRLNKAKQEAADKYNELKCELLNCQKLNKELKEINKQAHCQFEKLQLELTNRDKVLDEAKKVSLTDQEVSDLSPAAAAASALIKNGTSLTEVYREHCHAIAKLEALELEKKRLEEYVNQFIDAFEEKAPLLMEQKIEYDRLNKSISALREQLQSADEERQRLVAACDSSSKELAYTKAELEKAQRDNDDLVKQVRHLLYTIESKHITVEEVHTPVSSSDMLWSTIDELQQVNQKLMSDLRSVKANHEQIIHETNQAEINRLNETISDAHRKMNLLKEQNDKQELIIKQLQEQRDTYKRLNDEKTAKEKMTATSALSDTKIRVDELESKIGYYKNCLKTYREEKILSDQVLHDRIDQQSKLITQLRMTNASLEANVNAQKPSEESMTQKSYETVEIELTKKRCERAEFVKESLEKRLCDSETHLLSSKAEVGQLKCQLTYLEEQIKFLRLSESQLRKEIAAARESNYSNEKMAVTFHQLQNRCGKVDEIKQKKLEEQVKVIRNENETLKNYINEITEKHRIVVLDLKMAHDKVEVERNEALTNKLLAEEQLKGKIKECEKLQERYNDLVKQPELLDIYSGDSISASRMNFQDLLSSNVCLKNELEKLRNVLEVTELKLVSKDEEIEELKKLNANSQPAVTNQSVNDFTTKCLNSTVQVLSKQLDDSANKVTELRMQNLKLEQDLNKQLTRAEDICIKGRKKIVDFEKKLIVAECARKVAELDADIFLKRSKEMELKIKESKNEKEKLSAEIKAVEVKLQENLQLLKAAEATKVEDEKKIQDLRRKYQDEIAQLRLEHEKSEELLKESRQVNALQDQSFERFLPIFNKLGVGADQLLDYKKILEQQESIEEITLEESEISPLKLIIKTLSDENKEWITRLMDAEVQKKHFEEQASLLEKDRSKLEEELKKLQLNAEAGSRALSENKIMAARLSNLDNIKHENDIVKKRLEEVVVQKENLSKKISELESRVQTLQAEKIKDEHRVESVVADLQNYRKEAESWKERHSEAIAALNKIGPEKVVLLTGELESTKRCLTSVSTELENSKSCIEDINSKHKSETENLNTTIQQLRILAKNYKAKYLALNSERETLHKELSDSKLRIETSTVHSENDGQTNLAELNSLRQQLLAARHETEKLKQKLASSMPRPTRPVDAMTGASPSTKGPSVLQAQMKQIESLSCLNKDLKGQLESLAVLLKASQDDLNASKAKIGELEKEKEVAITEKESKEEELRFRLNSITSLMTKKDSEMSRLKAESEELKKELEGSNEKICALESALKESRNMKAGGDLNLPSTSKTGCVSESMSSSNVPAPFPTENVKSAILYDCGEVPRIPSITTVSEYNEKTSEPRSLPQLKETKLHVEESAVSYEKTAPTALQEINDDKSGASIALKQLSSSTSNQTSVVSNAPVVSLAVSVSGPNLVEAESFSRSENQVKELCSRSQTSEKNFNSDNSVANRACQSSTVSQSSSNTLPIGCTAFTQHSEAADKNVCSGDEVNVISSSGANNSGMSTAFSDLMSAETTSSFTRKRPVSSANDQSSSVESGSELQETVKRQKITPSEQVSTSSRILHQNVELKLQKESTAVFEEDSADPEQQENVETTTTPEDELVDEGYCLQKERSVIMRRHDAENFGNQKDEEDEGEFETARKQKDGDEEDPVEVERNRADEYLDEALVAGDEEYKDVDDDDYDDEGDDEGVEEEIPNVSNHRSLLPSPRLLAHHQQVDSGEGKAHSQSPADQSTDEADEGPRTSTYRADTSIKQNRAGKDDDTANEGEINSHLQQAKGNTDVDRSIPECKDLRSDCSKASSVTSGSMELTRADTTAHSVNAEFDSRSSSTTVTGNASIGDIRASAIGGSVLDYEGDNDVAEEEHCTKLDFRNRAGQTDDETGMSEPSTSAESRQRRTRILYPDINEPSSSSIDRSWRNARTGRGRGRWPYKLRRNQFRRRP</sequence>
<dbReference type="STRING" id="451379.A0A0N5AEW1"/>
<feature type="coiled-coil region" evidence="1">
    <location>
        <begin position="1152"/>
        <end position="1297"/>
    </location>
</feature>
<evidence type="ECO:0000313" key="4">
    <source>
        <dbReference type="WBParaSite" id="SMUV_0000278601-mRNA-1"/>
    </source>
</evidence>
<dbReference type="PANTHER" id="PTHR18898:SF2">
    <property type="entry name" value="NUCLEOPROTEIN TPR"/>
    <property type="match status" value="1"/>
</dbReference>
<feature type="coiled-coil region" evidence="1">
    <location>
        <begin position="642"/>
        <end position="703"/>
    </location>
</feature>
<feature type="region of interest" description="Disordered" evidence="2">
    <location>
        <begin position="1424"/>
        <end position="1450"/>
    </location>
</feature>
<feature type="coiled-coil region" evidence="1">
    <location>
        <begin position="391"/>
        <end position="481"/>
    </location>
</feature>
<accession>A0A0N5AEW1</accession>
<dbReference type="GO" id="GO:1901673">
    <property type="term" value="P:regulation of mitotic spindle assembly"/>
    <property type="evidence" value="ECO:0007669"/>
    <property type="project" value="TreeGrafter"/>
</dbReference>
<feature type="compositionally biased region" description="Polar residues" evidence="2">
    <location>
        <begin position="2033"/>
        <end position="2045"/>
    </location>
</feature>
<feature type="compositionally biased region" description="Acidic residues" evidence="2">
    <location>
        <begin position="1961"/>
        <end position="1986"/>
    </location>
</feature>
<organism evidence="3 4">
    <name type="scientific">Syphacia muris</name>
    <dbReference type="NCBI Taxonomy" id="451379"/>
    <lineage>
        <taxon>Eukaryota</taxon>
        <taxon>Metazoa</taxon>
        <taxon>Ecdysozoa</taxon>
        <taxon>Nematoda</taxon>
        <taxon>Chromadorea</taxon>
        <taxon>Rhabditida</taxon>
        <taxon>Spirurina</taxon>
        <taxon>Oxyuridomorpha</taxon>
        <taxon>Oxyuroidea</taxon>
        <taxon>Oxyuridae</taxon>
        <taxon>Syphacia</taxon>
    </lineage>
</organism>
<evidence type="ECO:0000256" key="1">
    <source>
        <dbReference type="SAM" id="Coils"/>
    </source>
</evidence>
<feature type="compositionally biased region" description="Basic and acidic residues" evidence="2">
    <location>
        <begin position="1901"/>
        <end position="1914"/>
    </location>
</feature>
<dbReference type="PANTHER" id="PTHR18898">
    <property type="entry name" value="NUCLEOPROTEIN TPR-RELATED"/>
    <property type="match status" value="1"/>
</dbReference>
<feature type="coiled-coil region" evidence="1">
    <location>
        <begin position="884"/>
        <end position="918"/>
    </location>
</feature>
<feature type="coiled-coil region" evidence="1">
    <location>
        <begin position="513"/>
        <end position="597"/>
    </location>
</feature>
<feature type="coiled-coil region" evidence="1">
    <location>
        <begin position="1345"/>
        <end position="1379"/>
    </location>
</feature>
<evidence type="ECO:0000313" key="3">
    <source>
        <dbReference type="Proteomes" id="UP000046393"/>
    </source>
</evidence>
<keyword evidence="3" id="KW-1185">Reference proteome</keyword>
<feature type="region of interest" description="Disordered" evidence="2">
    <location>
        <begin position="1"/>
        <end position="75"/>
    </location>
</feature>
<evidence type="ECO:0000256" key="2">
    <source>
        <dbReference type="SAM" id="MobiDB-lite"/>
    </source>
</evidence>
<dbReference type="WBParaSite" id="SMUV_0000278601-mRNA-1">
    <property type="protein sequence ID" value="SMUV_0000278601-mRNA-1"/>
    <property type="gene ID" value="SMUV_0000278601"/>
</dbReference>
<feature type="coiled-coil region" evidence="1">
    <location>
        <begin position="277"/>
        <end position="336"/>
    </location>
</feature>
<feature type="region of interest" description="Disordered" evidence="2">
    <location>
        <begin position="2154"/>
        <end position="2232"/>
    </location>
</feature>
<proteinExistence type="predicted"/>
<feature type="coiled-coil region" evidence="1">
    <location>
        <begin position="84"/>
        <end position="202"/>
    </location>
</feature>
<feature type="compositionally biased region" description="Basic and acidic residues" evidence="2">
    <location>
        <begin position="55"/>
        <end position="68"/>
    </location>
</feature>
<feature type="region of interest" description="Disordered" evidence="2">
    <location>
        <begin position="1867"/>
        <end position="2078"/>
    </location>
</feature>
<name>A0A0N5AEW1_9BILA</name>
<dbReference type="GO" id="GO:0006406">
    <property type="term" value="P:mRNA export from nucleus"/>
    <property type="evidence" value="ECO:0007669"/>
    <property type="project" value="TreeGrafter"/>
</dbReference>
<feature type="coiled-coil region" evidence="1">
    <location>
        <begin position="778"/>
        <end position="805"/>
    </location>
</feature>
<feature type="compositionally biased region" description="Polar residues" evidence="2">
    <location>
        <begin position="1817"/>
        <end position="1833"/>
    </location>
</feature>
<feature type="coiled-coil region" evidence="1">
    <location>
        <begin position="943"/>
        <end position="977"/>
    </location>
</feature>
<feature type="compositionally biased region" description="Basic residues" evidence="2">
    <location>
        <begin position="2211"/>
        <end position="2232"/>
    </location>
</feature>
<dbReference type="GO" id="GO:0005643">
    <property type="term" value="C:nuclear pore"/>
    <property type="evidence" value="ECO:0007669"/>
    <property type="project" value="TreeGrafter"/>
</dbReference>
<feature type="coiled-coil region" evidence="1">
    <location>
        <begin position="1017"/>
        <end position="1097"/>
    </location>
</feature>
<feature type="coiled-coil region" evidence="1">
    <location>
        <begin position="831"/>
        <end position="858"/>
    </location>
</feature>